<proteinExistence type="predicted"/>
<evidence type="ECO:0000313" key="1">
    <source>
        <dbReference type="EMBL" id="KKK79934.1"/>
    </source>
</evidence>
<gene>
    <name evidence="1" type="ORF">LCGC14_2828480</name>
</gene>
<feature type="non-terminal residue" evidence="1">
    <location>
        <position position="21"/>
    </location>
</feature>
<dbReference type="AlphaFoldDB" id="A0A0F9ANB3"/>
<name>A0A0F9ANB3_9ZZZZ</name>
<sequence length="21" mass="2539">MKKWSEGLTILYTIFFIFMGI</sequence>
<protein>
    <submittedName>
        <fullName evidence="1">Uncharacterized protein</fullName>
    </submittedName>
</protein>
<organism evidence="1">
    <name type="scientific">marine sediment metagenome</name>
    <dbReference type="NCBI Taxonomy" id="412755"/>
    <lineage>
        <taxon>unclassified sequences</taxon>
        <taxon>metagenomes</taxon>
        <taxon>ecological metagenomes</taxon>
    </lineage>
</organism>
<reference evidence="1" key="1">
    <citation type="journal article" date="2015" name="Nature">
        <title>Complex archaea that bridge the gap between prokaryotes and eukaryotes.</title>
        <authorList>
            <person name="Spang A."/>
            <person name="Saw J.H."/>
            <person name="Jorgensen S.L."/>
            <person name="Zaremba-Niedzwiedzka K."/>
            <person name="Martijn J."/>
            <person name="Lind A.E."/>
            <person name="van Eijk R."/>
            <person name="Schleper C."/>
            <person name="Guy L."/>
            <person name="Ettema T.J."/>
        </authorList>
    </citation>
    <scope>NUCLEOTIDE SEQUENCE</scope>
</reference>
<dbReference type="EMBL" id="LAZR01053806">
    <property type="protein sequence ID" value="KKK79934.1"/>
    <property type="molecule type" value="Genomic_DNA"/>
</dbReference>
<comment type="caution">
    <text evidence="1">The sequence shown here is derived from an EMBL/GenBank/DDBJ whole genome shotgun (WGS) entry which is preliminary data.</text>
</comment>
<accession>A0A0F9ANB3</accession>